<evidence type="ECO:0000313" key="5">
    <source>
        <dbReference type="Proteomes" id="UP000718281"/>
    </source>
</evidence>
<name>A0A935CFB2_9MICO</name>
<dbReference type="EC" id="2.1.1.297" evidence="1"/>
<feature type="domain" description="Release factor glutamine methyltransferase N-terminal" evidence="3">
    <location>
        <begin position="6"/>
        <end position="75"/>
    </location>
</feature>
<dbReference type="NCBIfam" id="TIGR03534">
    <property type="entry name" value="RF_mod_PrmC"/>
    <property type="match status" value="1"/>
</dbReference>
<reference evidence="4 5" key="1">
    <citation type="submission" date="2020-10" db="EMBL/GenBank/DDBJ databases">
        <title>Connecting structure to function with the recovery of over 1000 high-quality activated sludge metagenome-assembled genomes encoding full-length rRNA genes using long-read sequencing.</title>
        <authorList>
            <person name="Singleton C.M."/>
            <person name="Petriglieri F."/>
            <person name="Kristensen J.M."/>
            <person name="Kirkegaard R.H."/>
            <person name="Michaelsen T.Y."/>
            <person name="Andersen M.H."/>
            <person name="Karst S.M."/>
            <person name="Dueholm M.S."/>
            <person name="Nielsen P.H."/>
            <person name="Albertsen M."/>
        </authorList>
    </citation>
    <scope>NUCLEOTIDE SEQUENCE [LARGE SCALE GENOMIC DNA]</scope>
    <source>
        <strain evidence="4">AalE_18-Q3-R2-46_BAT3C.188</strain>
    </source>
</reference>
<keyword evidence="1" id="KW-0949">S-adenosyl-L-methionine</keyword>
<sequence>MTSLREAVREATHVLAEAGVASAPVDALVLAAHALGVEVSEARRLLVVGGVEVPPEYAALVAERARRVPLQHLTGEAHFRGLTLRVGPGVFVPRPETETLVSLALDAIDAVGTDGAGDPVGPGDRATTVGAVGAGGADGPATVVDLCTGSGAIAFSLKAERPDLVVRAIEADPLAHAWAVANRDRLGLDVQVDLGDARTAYPELVGTVDVVTCNPPYIPDDQVPVDPEVRDHDPALALYGGSADGLALPLAMAARAAALLRPGGVLVMEHADVQGPAILRALAATGSWRDAADHADLTGRPRVVVARR</sequence>
<dbReference type="EMBL" id="JADIXZ010000004">
    <property type="protein sequence ID" value="MBK6300891.1"/>
    <property type="molecule type" value="Genomic_DNA"/>
</dbReference>
<accession>A0A935CFB2</accession>
<dbReference type="Pfam" id="PF17827">
    <property type="entry name" value="PrmC_N"/>
    <property type="match status" value="1"/>
</dbReference>
<keyword evidence="1 4" id="KW-0489">Methyltransferase</keyword>
<evidence type="ECO:0000256" key="1">
    <source>
        <dbReference type="HAMAP-Rule" id="MF_02126"/>
    </source>
</evidence>
<protein>
    <recommendedName>
        <fullName evidence="1">Release factor glutamine methyltransferase</fullName>
        <shortName evidence="1">RF MTase</shortName>
        <ecNumber evidence="1">2.1.1.297</ecNumber>
    </recommendedName>
    <alternativeName>
        <fullName evidence="1">N5-glutamine methyltransferase PrmC</fullName>
    </alternativeName>
    <alternativeName>
        <fullName evidence="1">Protein-(glutamine-N5) MTase PrmC</fullName>
    </alternativeName>
    <alternativeName>
        <fullName evidence="1">Protein-glutamine N-methyltransferase PrmC</fullName>
    </alternativeName>
</protein>
<comment type="similarity">
    <text evidence="1">Belongs to the protein N5-glutamine methyltransferase family. PrmC subfamily.</text>
</comment>
<comment type="caution">
    <text evidence="1">Lacks conserved residue(s) required for the propagation of feature annotation.</text>
</comment>
<keyword evidence="1 4" id="KW-0808">Transferase</keyword>
<dbReference type="Gene3D" id="3.40.50.150">
    <property type="entry name" value="Vaccinia Virus protein VP39"/>
    <property type="match status" value="1"/>
</dbReference>
<dbReference type="Pfam" id="PF05175">
    <property type="entry name" value="MTS"/>
    <property type="match status" value="1"/>
</dbReference>
<comment type="function">
    <text evidence="1">Methylates the class 1 translation termination release factors RF1/PrfA and RF2/PrfB on the glutamine residue of the universally conserved GGQ motif.</text>
</comment>
<dbReference type="InterPro" id="IPR050320">
    <property type="entry name" value="N5-glutamine_MTase"/>
</dbReference>
<dbReference type="HAMAP" id="MF_02126">
    <property type="entry name" value="RF_methyltr_PrmC"/>
    <property type="match status" value="1"/>
</dbReference>
<evidence type="ECO:0000313" key="4">
    <source>
        <dbReference type="EMBL" id="MBK6300891.1"/>
    </source>
</evidence>
<gene>
    <name evidence="1 4" type="primary">prmC</name>
    <name evidence="4" type="ORF">IPF40_07515</name>
</gene>
<organism evidence="4 5">
    <name type="scientific">Candidatus Phosphoribacter hodrii</name>
    <dbReference type="NCBI Taxonomy" id="2953743"/>
    <lineage>
        <taxon>Bacteria</taxon>
        <taxon>Bacillati</taxon>
        <taxon>Actinomycetota</taxon>
        <taxon>Actinomycetes</taxon>
        <taxon>Micrococcales</taxon>
        <taxon>Dermatophilaceae</taxon>
        <taxon>Candidatus Phosphoribacter</taxon>
    </lineage>
</organism>
<dbReference type="GO" id="GO:0032259">
    <property type="term" value="P:methylation"/>
    <property type="evidence" value="ECO:0007669"/>
    <property type="project" value="UniProtKB-KW"/>
</dbReference>
<dbReference type="InterPro" id="IPR007848">
    <property type="entry name" value="Small_mtfrase_dom"/>
</dbReference>
<feature type="binding site" evidence="1">
    <location>
        <begin position="214"/>
        <end position="217"/>
    </location>
    <ligand>
        <name>substrate</name>
    </ligand>
</feature>
<dbReference type="PANTHER" id="PTHR18895">
    <property type="entry name" value="HEMK METHYLTRANSFERASE"/>
    <property type="match status" value="1"/>
</dbReference>
<evidence type="ECO:0000259" key="3">
    <source>
        <dbReference type="Pfam" id="PF17827"/>
    </source>
</evidence>
<proteinExistence type="inferred from homology"/>
<comment type="caution">
    <text evidence="4">The sequence shown here is derived from an EMBL/GenBank/DDBJ whole genome shotgun (WGS) entry which is preliminary data.</text>
</comment>
<dbReference type="AlphaFoldDB" id="A0A935CFB2"/>
<dbReference type="InterPro" id="IPR029063">
    <property type="entry name" value="SAM-dependent_MTases_sf"/>
</dbReference>
<dbReference type="PANTHER" id="PTHR18895:SF74">
    <property type="entry name" value="MTRF1L RELEASE FACTOR GLUTAMINE METHYLTRANSFERASE"/>
    <property type="match status" value="1"/>
</dbReference>
<comment type="catalytic activity">
    <reaction evidence="1">
        <text>L-glutaminyl-[peptide chain release factor] + S-adenosyl-L-methionine = N(5)-methyl-L-glutaminyl-[peptide chain release factor] + S-adenosyl-L-homocysteine + H(+)</text>
        <dbReference type="Rhea" id="RHEA:42896"/>
        <dbReference type="Rhea" id="RHEA-COMP:10271"/>
        <dbReference type="Rhea" id="RHEA-COMP:10272"/>
        <dbReference type="ChEBI" id="CHEBI:15378"/>
        <dbReference type="ChEBI" id="CHEBI:30011"/>
        <dbReference type="ChEBI" id="CHEBI:57856"/>
        <dbReference type="ChEBI" id="CHEBI:59789"/>
        <dbReference type="ChEBI" id="CHEBI:61891"/>
        <dbReference type="EC" id="2.1.1.297"/>
    </reaction>
</comment>
<dbReference type="Gene3D" id="1.10.8.10">
    <property type="entry name" value="DNA helicase RuvA subunit, C-terminal domain"/>
    <property type="match status" value="1"/>
</dbReference>
<dbReference type="InterPro" id="IPR040758">
    <property type="entry name" value="PrmC_N"/>
</dbReference>
<feature type="binding site" evidence="1">
    <location>
        <position position="170"/>
    </location>
    <ligand>
        <name>S-adenosyl-L-methionine</name>
        <dbReference type="ChEBI" id="CHEBI:59789"/>
    </ligand>
</feature>
<dbReference type="GO" id="GO:0102559">
    <property type="term" value="F:peptide chain release factor N(5)-glutamine methyltransferase activity"/>
    <property type="evidence" value="ECO:0007669"/>
    <property type="project" value="UniProtKB-EC"/>
</dbReference>
<dbReference type="SUPFAM" id="SSF53335">
    <property type="entry name" value="S-adenosyl-L-methionine-dependent methyltransferases"/>
    <property type="match status" value="1"/>
</dbReference>
<feature type="binding site" evidence="1">
    <location>
        <position position="214"/>
    </location>
    <ligand>
        <name>S-adenosyl-L-methionine</name>
        <dbReference type="ChEBI" id="CHEBI:59789"/>
    </ligand>
</feature>
<dbReference type="InterPro" id="IPR019874">
    <property type="entry name" value="RF_methyltr_PrmC"/>
</dbReference>
<dbReference type="CDD" id="cd02440">
    <property type="entry name" value="AdoMet_MTases"/>
    <property type="match status" value="1"/>
</dbReference>
<feature type="domain" description="Methyltransferase small" evidence="2">
    <location>
        <begin position="142"/>
        <end position="219"/>
    </location>
</feature>
<evidence type="ECO:0000259" key="2">
    <source>
        <dbReference type="Pfam" id="PF05175"/>
    </source>
</evidence>
<dbReference type="Proteomes" id="UP000718281">
    <property type="component" value="Unassembled WGS sequence"/>
</dbReference>